<evidence type="ECO:0000256" key="20">
    <source>
        <dbReference type="ARBA" id="ARBA00038823"/>
    </source>
</evidence>
<evidence type="ECO:0000256" key="1">
    <source>
        <dbReference type="ARBA" id="ARBA00004279"/>
    </source>
</evidence>
<dbReference type="Pfam" id="PF03285">
    <property type="entry name" value="Paralemmin"/>
    <property type="match status" value="1"/>
</dbReference>
<keyword evidence="8" id="KW-0488">Methylation</keyword>
<evidence type="ECO:0000256" key="9">
    <source>
        <dbReference type="ARBA" id="ARBA00022553"/>
    </source>
</evidence>
<evidence type="ECO:0000256" key="14">
    <source>
        <dbReference type="ARBA" id="ARBA00023139"/>
    </source>
</evidence>
<name>A0A8C5QJE2_9ANUR</name>
<keyword evidence="13 24" id="KW-0472">Membrane</keyword>
<feature type="compositionally biased region" description="Polar residues" evidence="23">
    <location>
        <begin position="109"/>
        <end position="136"/>
    </location>
</feature>
<dbReference type="GO" id="GO:0043197">
    <property type="term" value="C:dendritic spine"/>
    <property type="evidence" value="ECO:0007669"/>
    <property type="project" value="UniProtKB-SubCell"/>
</dbReference>
<feature type="region of interest" description="Disordered" evidence="23">
    <location>
        <begin position="92"/>
        <end position="142"/>
    </location>
</feature>
<keyword evidence="24" id="KW-0812">Transmembrane</keyword>
<keyword evidence="10" id="KW-0133">Cell shape</keyword>
<keyword evidence="17" id="KW-0636">Prenylation</keyword>
<reference evidence="25" key="1">
    <citation type="submission" date="2025-08" db="UniProtKB">
        <authorList>
            <consortium name="Ensembl"/>
        </authorList>
    </citation>
    <scope>IDENTIFICATION</scope>
</reference>
<sequence length="318" mass="35019">MRHEHWDNSKETINVLIHGAILSVTHSFLMQCVFPQSKALRERWLLEGAPASTPEEEEAMKKQMQEDELRTRELEETIQRLEVELELLENGLSNTSTKESLAEDLAPSDNENQETAKSHKTPLNTIRDQNMSSSPAKKTDSPDMMRAVVHAVGSEVNTGDGSVHHLSSVEVEDLIHKAEEATLSEISLTDDKTSIQRASPRKEIPGVQARPPSTPSGPEPPVTMIFMGYQNVEDENETKKVLGLEGAITAELVVINDGDPQPAADGELPEKSQHPPNGAPVDTTTKSDKQETNDTAPPKSGEQDLTMKKQRCKCCSVM</sequence>
<keyword evidence="9" id="KW-0597">Phosphoprotein</keyword>
<evidence type="ECO:0000256" key="7">
    <source>
        <dbReference type="ARBA" id="ARBA00022475"/>
    </source>
</evidence>
<comment type="similarity">
    <text evidence="6">Belongs to the paralemmin family.</text>
</comment>
<evidence type="ECO:0000256" key="18">
    <source>
        <dbReference type="ARBA" id="ARBA00037796"/>
    </source>
</evidence>
<evidence type="ECO:0000256" key="10">
    <source>
        <dbReference type="ARBA" id="ARBA00022960"/>
    </source>
</evidence>
<dbReference type="GO" id="GO:0016323">
    <property type="term" value="C:basolateral plasma membrane"/>
    <property type="evidence" value="ECO:0007669"/>
    <property type="project" value="UniProtKB-SubCell"/>
</dbReference>
<keyword evidence="7" id="KW-1003">Cell membrane</keyword>
<dbReference type="GO" id="GO:0031527">
    <property type="term" value="C:filopodium membrane"/>
    <property type="evidence" value="ECO:0007669"/>
    <property type="project" value="UniProtKB-SubCell"/>
</dbReference>
<feature type="region of interest" description="Disordered" evidence="23">
    <location>
        <begin position="257"/>
        <end position="309"/>
    </location>
</feature>
<comment type="subunit">
    <text evidence="20">Interacts with dopamine receptor DRD3.</text>
</comment>
<keyword evidence="15" id="KW-0966">Cell projection</keyword>
<feature type="transmembrane region" description="Helical" evidence="24">
    <location>
        <begin position="12"/>
        <end position="34"/>
    </location>
</feature>
<keyword evidence="16" id="KW-0449">Lipoprotein</keyword>
<dbReference type="Ensembl" id="ENSLLET00000040714.1">
    <property type="protein sequence ID" value="ENSLLEP00000039147.1"/>
    <property type="gene ID" value="ENSLLEG00000024808.1"/>
</dbReference>
<keyword evidence="11" id="KW-0770">Synapse</keyword>
<evidence type="ECO:0000313" key="25">
    <source>
        <dbReference type="Ensembl" id="ENSLLEP00000039147.1"/>
    </source>
</evidence>
<proteinExistence type="inferred from homology"/>
<feature type="region of interest" description="Disordered" evidence="23">
    <location>
        <begin position="186"/>
        <end position="223"/>
    </location>
</feature>
<dbReference type="GeneTree" id="ENSGT00940000160580"/>
<dbReference type="GO" id="GO:0016327">
    <property type="term" value="C:apicolateral plasma membrane"/>
    <property type="evidence" value="ECO:0007669"/>
    <property type="project" value="UniProtKB-SubCell"/>
</dbReference>
<evidence type="ECO:0000256" key="23">
    <source>
        <dbReference type="SAM" id="MobiDB-lite"/>
    </source>
</evidence>
<evidence type="ECO:0000256" key="8">
    <source>
        <dbReference type="ARBA" id="ARBA00022481"/>
    </source>
</evidence>
<evidence type="ECO:0000256" key="6">
    <source>
        <dbReference type="ARBA" id="ARBA00005756"/>
    </source>
</evidence>
<evidence type="ECO:0000256" key="13">
    <source>
        <dbReference type="ARBA" id="ARBA00023136"/>
    </source>
</evidence>
<evidence type="ECO:0000256" key="24">
    <source>
        <dbReference type="SAM" id="Phobius"/>
    </source>
</evidence>
<gene>
    <name evidence="25" type="primary">PALM</name>
</gene>
<organism evidence="25 26">
    <name type="scientific">Leptobrachium leishanense</name>
    <name type="common">Leishan spiny toad</name>
    <dbReference type="NCBI Taxonomy" id="445787"/>
    <lineage>
        <taxon>Eukaryota</taxon>
        <taxon>Metazoa</taxon>
        <taxon>Chordata</taxon>
        <taxon>Craniata</taxon>
        <taxon>Vertebrata</taxon>
        <taxon>Euteleostomi</taxon>
        <taxon>Amphibia</taxon>
        <taxon>Batrachia</taxon>
        <taxon>Anura</taxon>
        <taxon>Pelobatoidea</taxon>
        <taxon>Megophryidae</taxon>
        <taxon>Leptobrachium</taxon>
    </lineage>
</organism>
<dbReference type="InterPro" id="IPR004965">
    <property type="entry name" value="Paralemmin"/>
</dbReference>
<evidence type="ECO:0000256" key="11">
    <source>
        <dbReference type="ARBA" id="ARBA00023018"/>
    </source>
</evidence>
<keyword evidence="24" id="KW-1133">Transmembrane helix</keyword>
<dbReference type="GO" id="GO:0030424">
    <property type="term" value="C:axon"/>
    <property type="evidence" value="ECO:0007669"/>
    <property type="project" value="UniProtKB-SubCell"/>
</dbReference>
<feature type="compositionally biased region" description="Pro residues" evidence="23">
    <location>
        <begin position="212"/>
        <end position="221"/>
    </location>
</feature>
<evidence type="ECO:0000256" key="15">
    <source>
        <dbReference type="ARBA" id="ARBA00023273"/>
    </source>
</evidence>
<dbReference type="AlphaFoldDB" id="A0A8C5QJE2"/>
<dbReference type="GO" id="GO:0008360">
    <property type="term" value="P:regulation of cell shape"/>
    <property type="evidence" value="ECO:0007669"/>
    <property type="project" value="UniProtKB-KW"/>
</dbReference>
<dbReference type="Proteomes" id="UP000694569">
    <property type="component" value="Unplaced"/>
</dbReference>
<keyword evidence="12" id="KW-0175">Coiled coil</keyword>
<evidence type="ECO:0000256" key="4">
    <source>
        <dbReference type="ARBA" id="ARBA00004527"/>
    </source>
</evidence>
<evidence type="ECO:0000256" key="22">
    <source>
        <dbReference type="ARBA" id="ARBA00041963"/>
    </source>
</evidence>
<evidence type="ECO:0000256" key="12">
    <source>
        <dbReference type="ARBA" id="ARBA00023054"/>
    </source>
</evidence>
<dbReference type="PANTHER" id="PTHR10498">
    <property type="entry name" value="PARALEMMIN-RELATED"/>
    <property type="match status" value="1"/>
</dbReference>
<dbReference type="PANTHER" id="PTHR10498:SF6">
    <property type="entry name" value="PARALEMMIN-1"/>
    <property type="match status" value="1"/>
</dbReference>
<evidence type="ECO:0000256" key="3">
    <source>
        <dbReference type="ARBA" id="ARBA00004489"/>
    </source>
</evidence>
<feature type="compositionally biased region" description="Basic and acidic residues" evidence="23">
    <location>
        <begin position="189"/>
        <end position="204"/>
    </location>
</feature>
<evidence type="ECO:0000256" key="16">
    <source>
        <dbReference type="ARBA" id="ARBA00023288"/>
    </source>
</evidence>
<keyword evidence="26" id="KW-1185">Reference proteome</keyword>
<reference evidence="25" key="2">
    <citation type="submission" date="2025-09" db="UniProtKB">
        <authorList>
            <consortium name="Ensembl"/>
        </authorList>
    </citation>
    <scope>IDENTIFICATION</scope>
</reference>
<evidence type="ECO:0000256" key="19">
    <source>
        <dbReference type="ARBA" id="ARBA00037871"/>
    </source>
</evidence>
<accession>A0A8C5QJE2</accession>
<evidence type="ECO:0000313" key="26">
    <source>
        <dbReference type="Proteomes" id="UP000694569"/>
    </source>
</evidence>
<keyword evidence="14" id="KW-0564">Palmitate</keyword>
<protein>
    <recommendedName>
        <fullName evidence="21">Paralemmin-1</fullName>
    </recommendedName>
    <alternativeName>
        <fullName evidence="22">Paralemmin</fullName>
    </alternativeName>
</protein>
<evidence type="ECO:0000256" key="21">
    <source>
        <dbReference type="ARBA" id="ARBA00040790"/>
    </source>
</evidence>
<dbReference type="OrthoDB" id="9934905at2759"/>
<evidence type="ECO:0000256" key="17">
    <source>
        <dbReference type="ARBA" id="ARBA00023289"/>
    </source>
</evidence>
<evidence type="ECO:0000256" key="2">
    <source>
        <dbReference type="ARBA" id="ARBA00004342"/>
    </source>
</evidence>
<evidence type="ECO:0000256" key="5">
    <source>
        <dbReference type="ARBA" id="ARBA00004552"/>
    </source>
</evidence>
<comment type="subcellular location">
    <subcellularLocation>
        <location evidence="18">Apicolateral cell membrane</location>
        <topology evidence="18">Lipid-anchor</topology>
    </subcellularLocation>
    <subcellularLocation>
        <location evidence="19">Basolateral cell membrane</location>
        <topology evidence="19">Lipid-anchor</topology>
    </subcellularLocation>
    <subcellularLocation>
        <location evidence="2">Cell membrane</location>
        <topology evidence="2">Lipid-anchor</topology>
        <orientation evidence="2">Cytoplasmic side</orientation>
    </subcellularLocation>
    <subcellularLocation>
        <location evidence="3">Cell projection</location>
        <location evidence="3">Axon</location>
    </subcellularLocation>
    <subcellularLocation>
        <location evidence="1">Cell projection</location>
        <location evidence="1">Dendrite</location>
    </subcellularLocation>
    <subcellularLocation>
        <location evidence="5">Cell projection</location>
        <location evidence="5">Dendritic spine</location>
    </subcellularLocation>
    <subcellularLocation>
        <location evidence="4">Cell projection</location>
        <location evidence="4">Filopodium membrane</location>
        <topology evidence="4">Lipid-anchor</topology>
    </subcellularLocation>
</comment>